<evidence type="ECO:0000313" key="1">
    <source>
        <dbReference type="EMBL" id="MBL6447347.1"/>
    </source>
</evidence>
<dbReference type="EMBL" id="JAEUGD010000042">
    <property type="protein sequence ID" value="MBL6447347.1"/>
    <property type="molecule type" value="Genomic_DNA"/>
</dbReference>
<gene>
    <name evidence="1" type="ORF">JMN32_13595</name>
</gene>
<accession>A0A937KCB8</accession>
<organism evidence="1 2">
    <name type="scientific">Fulvivirga marina</name>
    <dbReference type="NCBI Taxonomy" id="2494733"/>
    <lineage>
        <taxon>Bacteria</taxon>
        <taxon>Pseudomonadati</taxon>
        <taxon>Bacteroidota</taxon>
        <taxon>Cytophagia</taxon>
        <taxon>Cytophagales</taxon>
        <taxon>Fulvivirgaceae</taxon>
        <taxon>Fulvivirga</taxon>
    </lineage>
</organism>
<keyword evidence="2" id="KW-1185">Reference proteome</keyword>
<comment type="caution">
    <text evidence="1">The sequence shown here is derived from an EMBL/GenBank/DDBJ whole genome shotgun (WGS) entry which is preliminary data.</text>
</comment>
<dbReference type="RefSeq" id="WP_202856859.1">
    <property type="nucleotide sequence ID" value="NZ_JAEUGD010000042.1"/>
</dbReference>
<dbReference type="Proteomes" id="UP000614216">
    <property type="component" value="Unassembled WGS sequence"/>
</dbReference>
<name>A0A937KCB8_9BACT</name>
<dbReference type="AlphaFoldDB" id="A0A937KCB8"/>
<proteinExistence type="predicted"/>
<protein>
    <submittedName>
        <fullName evidence="1">Uncharacterized protein</fullName>
    </submittedName>
</protein>
<reference evidence="1" key="1">
    <citation type="submission" date="2021-01" db="EMBL/GenBank/DDBJ databases">
        <title>Fulvivirga kasyanovii gen. nov., sp nov., a novel member of the phylum Bacteroidetes isolated from seawater in a mussel farm.</title>
        <authorList>
            <person name="Zhao L.-H."/>
            <person name="Wang Z.-J."/>
        </authorList>
    </citation>
    <scope>NUCLEOTIDE SEQUENCE</scope>
    <source>
        <strain evidence="1">29W222</strain>
    </source>
</reference>
<sequence>MEYNNYDTLMAQLNRELEDKHKNKTRIRSIIEESKCPYLKNAITPSQK</sequence>
<evidence type="ECO:0000313" key="2">
    <source>
        <dbReference type="Proteomes" id="UP000614216"/>
    </source>
</evidence>